<dbReference type="EC" id="2.7.7.27" evidence="4"/>
<protein>
    <recommendedName>
        <fullName evidence="4">glucose-1-phosphate adenylyltransferase</fullName>
        <ecNumber evidence="4">2.7.7.27</ecNumber>
    </recommendedName>
</protein>
<evidence type="ECO:0000256" key="3">
    <source>
        <dbReference type="ARBA" id="ARBA00010443"/>
    </source>
</evidence>
<evidence type="ECO:0000256" key="1">
    <source>
        <dbReference type="ARBA" id="ARBA00000956"/>
    </source>
</evidence>
<dbReference type="InterPro" id="IPR005836">
    <property type="entry name" value="ADP_Glu_pyroP_CS"/>
</dbReference>
<dbReference type="Gene3D" id="3.90.550.10">
    <property type="entry name" value="Spore Coat Polysaccharide Biosynthesis Protein SpsA, Chain A"/>
    <property type="match status" value="1"/>
</dbReference>
<dbReference type="GO" id="GO:0000166">
    <property type="term" value="F:nucleotide binding"/>
    <property type="evidence" value="ECO:0007669"/>
    <property type="project" value="UniProtKB-KW"/>
</dbReference>
<keyword evidence="5" id="KW-0021">Allosteric enzyme</keyword>
<reference evidence="10 11" key="1">
    <citation type="submission" date="2019-01" db="EMBL/GenBank/DDBJ databases">
        <title>Sequencing of cultivated peanut Arachis hypogaea provides insights into genome evolution and oil improvement.</title>
        <authorList>
            <person name="Chen X."/>
        </authorList>
    </citation>
    <scope>NUCLEOTIDE SEQUENCE [LARGE SCALE GENOMIC DNA]</scope>
    <source>
        <strain evidence="11">cv. Fuhuasheng</strain>
        <tissue evidence="10">Leaves</tissue>
    </source>
</reference>
<dbReference type="PANTHER" id="PTHR43523">
    <property type="entry name" value="GLUCOSE-1-PHOSPHATE ADENYLYLTRANSFERASE-RELATED"/>
    <property type="match status" value="1"/>
</dbReference>
<dbReference type="PROSITE" id="PS00809">
    <property type="entry name" value="ADP_GLC_PYROPHOSPH_2"/>
    <property type="match status" value="1"/>
</dbReference>
<keyword evidence="6" id="KW-0808">Transferase</keyword>
<name>A0A445CM43_ARAHY</name>
<dbReference type="InterPro" id="IPR029044">
    <property type="entry name" value="Nucleotide-diphossugar_trans"/>
</dbReference>
<evidence type="ECO:0000313" key="10">
    <source>
        <dbReference type="EMBL" id="RYR52005.1"/>
    </source>
</evidence>
<accession>A0A445CM43</accession>
<comment type="caution">
    <text evidence="10">The sequence shown here is derived from an EMBL/GenBank/DDBJ whole genome shotgun (WGS) entry which is preliminary data.</text>
</comment>
<keyword evidence="9" id="KW-0750">Starch biosynthesis</keyword>
<dbReference type="EMBL" id="SDMP01000006">
    <property type="protein sequence ID" value="RYR52005.1"/>
    <property type="molecule type" value="Genomic_DNA"/>
</dbReference>
<evidence type="ECO:0000256" key="4">
    <source>
        <dbReference type="ARBA" id="ARBA00012460"/>
    </source>
</evidence>
<dbReference type="GO" id="GO:0008878">
    <property type="term" value="F:glucose-1-phosphate adenylyltransferase activity"/>
    <property type="evidence" value="ECO:0007669"/>
    <property type="project" value="UniProtKB-EC"/>
</dbReference>
<evidence type="ECO:0000256" key="7">
    <source>
        <dbReference type="ARBA" id="ARBA00022695"/>
    </source>
</evidence>
<comment type="catalytic activity">
    <reaction evidence="1">
        <text>alpha-D-glucose 1-phosphate + ATP + H(+) = ADP-alpha-D-glucose + diphosphate</text>
        <dbReference type="Rhea" id="RHEA:12120"/>
        <dbReference type="ChEBI" id="CHEBI:15378"/>
        <dbReference type="ChEBI" id="CHEBI:30616"/>
        <dbReference type="ChEBI" id="CHEBI:33019"/>
        <dbReference type="ChEBI" id="CHEBI:57498"/>
        <dbReference type="ChEBI" id="CHEBI:58601"/>
        <dbReference type="EC" id="2.7.7.27"/>
    </reaction>
</comment>
<dbReference type="GO" id="GO:0019252">
    <property type="term" value="P:starch biosynthetic process"/>
    <property type="evidence" value="ECO:0007669"/>
    <property type="project" value="UniProtKB-KW"/>
</dbReference>
<dbReference type="PANTHER" id="PTHR43523:SF12">
    <property type="entry name" value="GLUCOSE-1-PHOSPHATE ADENYLYLTRANSFERASE LARGE SUBUNIT 1, CHLOROPLASTIC-RELATED"/>
    <property type="match status" value="1"/>
</dbReference>
<evidence type="ECO:0000256" key="6">
    <source>
        <dbReference type="ARBA" id="ARBA00022679"/>
    </source>
</evidence>
<gene>
    <name evidence="10" type="ORF">Ahy_A06g026937</name>
</gene>
<evidence type="ECO:0000313" key="11">
    <source>
        <dbReference type="Proteomes" id="UP000289738"/>
    </source>
</evidence>
<proteinExistence type="inferred from homology"/>
<organism evidence="10 11">
    <name type="scientific">Arachis hypogaea</name>
    <name type="common">Peanut</name>
    <dbReference type="NCBI Taxonomy" id="3818"/>
    <lineage>
        <taxon>Eukaryota</taxon>
        <taxon>Viridiplantae</taxon>
        <taxon>Streptophyta</taxon>
        <taxon>Embryophyta</taxon>
        <taxon>Tracheophyta</taxon>
        <taxon>Spermatophyta</taxon>
        <taxon>Magnoliopsida</taxon>
        <taxon>eudicotyledons</taxon>
        <taxon>Gunneridae</taxon>
        <taxon>Pentapetalae</taxon>
        <taxon>rosids</taxon>
        <taxon>fabids</taxon>
        <taxon>Fabales</taxon>
        <taxon>Fabaceae</taxon>
        <taxon>Papilionoideae</taxon>
        <taxon>50 kb inversion clade</taxon>
        <taxon>dalbergioids sensu lato</taxon>
        <taxon>Dalbergieae</taxon>
        <taxon>Pterocarpus clade</taxon>
        <taxon>Arachis</taxon>
    </lineage>
</organism>
<dbReference type="STRING" id="3818.A0A445CM43"/>
<evidence type="ECO:0000256" key="8">
    <source>
        <dbReference type="ARBA" id="ARBA00022741"/>
    </source>
</evidence>
<dbReference type="Proteomes" id="UP000289738">
    <property type="component" value="Chromosome A06"/>
</dbReference>
<evidence type="ECO:0000256" key="2">
    <source>
        <dbReference type="ARBA" id="ARBA00004727"/>
    </source>
</evidence>
<comment type="similarity">
    <text evidence="3">Belongs to the bacterial/plant glucose-1-phosphate adenylyltransferase family.</text>
</comment>
<dbReference type="AlphaFoldDB" id="A0A445CM43"/>
<dbReference type="InterPro" id="IPR011831">
    <property type="entry name" value="ADP-Glc_PPase"/>
</dbReference>
<dbReference type="GO" id="GO:0005978">
    <property type="term" value="P:glycogen biosynthetic process"/>
    <property type="evidence" value="ECO:0007669"/>
    <property type="project" value="InterPro"/>
</dbReference>
<sequence>MCKGRTTSLGVLAAVMLPSVNSSSLLLPIAVSITEPLFLPLTLSRIRFALLIFLARTQKGQRCKTHLRVPIFAAVPLRPSVPAASRFPLPVENIMKEAGPVSMTFDIPMYHALRLQARDLISKITEERNSIIDQNKKPQQELVLAATQVLGQEGQSWFQGTADAIRQFHWLFEELSYFISCALFSLIACLLTENIKLCIDPRAKNIEDVLMLSGDHRLYRMNYIDLIQVYRESKADLCIDCKRRCGWKVGFFVGDTINMFM</sequence>
<evidence type="ECO:0000256" key="9">
    <source>
        <dbReference type="ARBA" id="ARBA00022922"/>
    </source>
</evidence>
<evidence type="ECO:0000256" key="5">
    <source>
        <dbReference type="ARBA" id="ARBA00022533"/>
    </source>
</evidence>
<keyword evidence="7" id="KW-0548">Nucleotidyltransferase</keyword>
<keyword evidence="8" id="KW-0547">Nucleotide-binding</keyword>
<comment type="pathway">
    <text evidence="2">Glycan biosynthesis; starch biosynthesis.</text>
</comment>
<keyword evidence="11" id="KW-1185">Reference proteome</keyword>